<evidence type="ECO:0000313" key="2">
    <source>
        <dbReference type="Proteomes" id="UP000593572"/>
    </source>
</evidence>
<reference evidence="1 2" key="1">
    <citation type="journal article" date="2019" name="Genome Biol. Evol.">
        <title>Insights into the evolution of the New World diploid cottons (Gossypium, subgenus Houzingenia) based on genome sequencing.</title>
        <authorList>
            <person name="Grover C.E."/>
            <person name="Arick M.A. 2nd"/>
            <person name="Thrash A."/>
            <person name="Conover J.L."/>
            <person name="Sanders W.S."/>
            <person name="Peterson D.G."/>
            <person name="Frelichowski J.E."/>
            <person name="Scheffler J.A."/>
            <person name="Scheffler B.E."/>
            <person name="Wendel J.F."/>
        </authorList>
    </citation>
    <scope>NUCLEOTIDE SEQUENCE [LARGE SCALE GENOMIC DNA]</scope>
    <source>
        <strain evidence="1">157</strain>
        <tissue evidence="1">Leaf</tissue>
    </source>
</reference>
<evidence type="ECO:0008006" key="3">
    <source>
        <dbReference type="Google" id="ProtNLM"/>
    </source>
</evidence>
<sequence length="97" mass="11017">MGIQECPRCVNEIETVEHVFRDCLKSKEICQQLGIRDRRGCLIDDSEATNKGNLNRQVNGVAHLLVVEGLKRNAKSYLIGEVLLFAKEAVDEDYRQL</sequence>
<accession>A0A7J8NDT5</accession>
<proteinExistence type="predicted"/>
<evidence type="ECO:0000313" key="1">
    <source>
        <dbReference type="EMBL" id="MBA0575014.1"/>
    </source>
</evidence>
<dbReference type="Proteomes" id="UP000593572">
    <property type="component" value="Unassembled WGS sequence"/>
</dbReference>
<protein>
    <recommendedName>
        <fullName evidence="3">Reverse transcriptase zinc-binding domain-containing protein</fullName>
    </recommendedName>
</protein>
<organism evidence="1 2">
    <name type="scientific">Gossypium lobatum</name>
    <dbReference type="NCBI Taxonomy" id="34289"/>
    <lineage>
        <taxon>Eukaryota</taxon>
        <taxon>Viridiplantae</taxon>
        <taxon>Streptophyta</taxon>
        <taxon>Embryophyta</taxon>
        <taxon>Tracheophyta</taxon>
        <taxon>Spermatophyta</taxon>
        <taxon>Magnoliopsida</taxon>
        <taxon>eudicotyledons</taxon>
        <taxon>Gunneridae</taxon>
        <taxon>Pentapetalae</taxon>
        <taxon>rosids</taxon>
        <taxon>malvids</taxon>
        <taxon>Malvales</taxon>
        <taxon>Malvaceae</taxon>
        <taxon>Malvoideae</taxon>
        <taxon>Gossypium</taxon>
    </lineage>
</organism>
<name>A0A7J8NDT5_9ROSI</name>
<feature type="non-terminal residue" evidence="1">
    <location>
        <position position="97"/>
    </location>
</feature>
<dbReference type="EMBL" id="JABEZX010071824">
    <property type="protein sequence ID" value="MBA0575014.1"/>
    <property type="molecule type" value="Genomic_DNA"/>
</dbReference>
<dbReference type="AlphaFoldDB" id="A0A7J8NDT5"/>
<gene>
    <name evidence="1" type="ORF">Golob_027556</name>
</gene>
<keyword evidence="2" id="KW-1185">Reference proteome</keyword>
<comment type="caution">
    <text evidence="1">The sequence shown here is derived from an EMBL/GenBank/DDBJ whole genome shotgun (WGS) entry which is preliminary data.</text>
</comment>